<keyword evidence="2" id="KW-0804">Transcription</keyword>
<dbReference type="OrthoDB" id="9794896at2"/>
<dbReference type="InterPro" id="IPR029062">
    <property type="entry name" value="Class_I_gatase-like"/>
</dbReference>
<accession>A0A843YQ00</accession>
<dbReference type="GO" id="GO:0043565">
    <property type="term" value="F:sequence-specific DNA binding"/>
    <property type="evidence" value="ECO:0007669"/>
    <property type="project" value="InterPro"/>
</dbReference>
<dbReference type="PANTHER" id="PTHR43130:SF3">
    <property type="entry name" value="HTH-TYPE TRANSCRIPTIONAL REGULATOR RV1931C"/>
    <property type="match status" value="1"/>
</dbReference>
<dbReference type="EMBL" id="WINI01000001">
    <property type="protein sequence ID" value="MQQ99547.1"/>
    <property type="molecule type" value="Genomic_DNA"/>
</dbReference>
<keyword evidence="3" id="KW-0812">Transmembrane</keyword>
<dbReference type="SUPFAM" id="SSF46689">
    <property type="entry name" value="Homeodomain-like"/>
    <property type="match status" value="2"/>
</dbReference>
<dbReference type="InterPro" id="IPR018060">
    <property type="entry name" value="HTH_AraC"/>
</dbReference>
<feature type="domain" description="HTH araC/xylS-type" evidence="4">
    <location>
        <begin position="238"/>
        <end position="336"/>
    </location>
</feature>
<dbReference type="RefSeq" id="WP_153233112.1">
    <property type="nucleotide sequence ID" value="NZ_WINI01000001.1"/>
</dbReference>
<dbReference type="Proteomes" id="UP000451565">
    <property type="component" value="Unassembled WGS sequence"/>
</dbReference>
<keyword evidence="3" id="KW-0472">Membrane</keyword>
<evidence type="ECO:0000256" key="3">
    <source>
        <dbReference type="SAM" id="Phobius"/>
    </source>
</evidence>
<evidence type="ECO:0000259" key="4">
    <source>
        <dbReference type="PROSITE" id="PS01124"/>
    </source>
</evidence>
<dbReference type="InterPro" id="IPR052158">
    <property type="entry name" value="INH-QAR"/>
</dbReference>
<dbReference type="SUPFAM" id="SSF52317">
    <property type="entry name" value="Class I glutamine amidotransferase-like"/>
    <property type="match status" value="1"/>
</dbReference>
<keyword evidence="3" id="KW-1133">Transmembrane helix</keyword>
<evidence type="ECO:0000313" key="6">
    <source>
        <dbReference type="Proteomes" id="UP000451565"/>
    </source>
</evidence>
<keyword evidence="6" id="KW-1185">Reference proteome</keyword>
<proteinExistence type="predicted"/>
<keyword evidence="1" id="KW-0805">Transcription regulation</keyword>
<dbReference type="SMART" id="SM00342">
    <property type="entry name" value="HTH_ARAC"/>
    <property type="match status" value="1"/>
</dbReference>
<dbReference type="InterPro" id="IPR002818">
    <property type="entry name" value="DJ-1/PfpI"/>
</dbReference>
<comment type="caution">
    <text evidence="5">The sequence shown here is derived from an EMBL/GenBank/DDBJ whole genome shotgun (WGS) entry which is preliminary data.</text>
</comment>
<dbReference type="Gene3D" id="3.40.50.880">
    <property type="match status" value="1"/>
</dbReference>
<evidence type="ECO:0000313" key="5">
    <source>
        <dbReference type="EMBL" id="MQQ99547.1"/>
    </source>
</evidence>
<protein>
    <submittedName>
        <fullName evidence="5">Helix-turn-helix domain-containing protein</fullName>
    </submittedName>
</protein>
<reference evidence="5 6" key="1">
    <citation type="submission" date="2019-10" db="EMBL/GenBank/DDBJ databases">
        <title>Glaciimonas soli sp. nov., a psychrophilic bacterium isolated from the forest soil of a high elevation mountain in Taiwan.</title>
        <authorList>
            <person name="Wang L.-T."/>
            <person name="Shieh W.Y."/>
        </authorList>
    </citation>
    <scope>NUCLEOTIDE SEQUENCE [LARGE SCALE GENOMIC DNA]</scope>
    <source>
        <strain evidence="5 6">GS1</strain>
    </source>
</reference>
<organism evidence="5 6">
    <name type="scientific">Glaciimonas soli</name>
    <dbReference type="NCBI Taxonomy" id="2590999"/>
    <lineage>
        <taxon>Bacteria</taxon>
        <taxon>Pseudomonadati</taxon>
        <taxon>Pseudomonadota</taxon>
        <taxon>Betaproteobacteria</taxon>
        <taxon>Burkholderiales</taxon>
        <taxon>Oxalobacteraceae</taxon>
        <taxon>Glaciimonas</taxon>
    </lineage>
</organism>
<gene>
    <name evidence="5" type="ORF">GEV47_02455</name>
</gene>
<evidence type="ECO:0000256" key="2">
    <source>
        <dbReference type="ARBA" id="ARBA00023163"/>
    </source>
</evidence>
<feature type="transmembrane region" description="Helical" evidence="3">
    <location>
        <begin position="125"/>
        <end position="141"/>
    </location>
</feature>
<evidence type="ECO:0000256" key="1">
    <source>
        <dbReference type="ARBA" id="ARBA00023015"/>
    </source>
</evidence>
<dbReference type="PROSITE" id="PS01124">
    <property type="entry name" value="HTH_ARAC_FAMILY_2"/>
    <property type="match status" value="1"/>
</dbReference>
<dbReference type="InterPro" id="IPR009057">
    <property type="entry name" value="Homeodomain-like_sf"/>
</dbReference>
<dbReference type="Pfam" id="PF01965">
    <property type="entry name" value="DJ-1_PfpI"/>
    <property type="match status" value="1"/>
</dbReference>
<dbReference type="AlphaFoldDB" id="A0A843YQ00"/>
<dbReference type="Pfam" id="PF12833">
    <property type="entry name" value="HTH_18"/>
    <property type="match status" value="1"/>
</dbReference>
<dbReference type="Gene3D" id="1.10.10.60">
    <property type="entry name" value="Homeodomain-like"/>
    <property type="match status" value="1"/>
</dbReference>
<name>A0A843YQ00_9BURK</name>
<dbReference type="GO" id="GO:0003700">
    <property type="term" value="F:DNA-binding transcription factor activity"/>
    <property type="evidence" value="ECO:0007669"/>
    <property type="project" value="InterPro"/>
</dbReference>
<dbReference type="PANTHER" id="PTHR43130">
    <property type="entry name" value="ARAC-FAMILY TRANSCRIPTIONAL REGULATOR"/>
    <property type="match status" value="1"/>
</dbReference>
<sequence length="358" mass="39693">MDIECVKTLEVKNDSSATKRIGIIVFEGVVLADVVGAADVFGIGDKLISIVFPGTTRYEVSVMSITGGMIMSSASVQIMTSALATFNDTRFDTILIASGTGNFDAYRDPELLSWLQKMRCNVRRIAAICTGVFVIGAAGFLNNRRATTHWALLDKLAREFPLIQIDREALITEDGDIFTSCDVGMAADLALRLLELDLGPTVAQRVAQSLVVCQRRRDNPHLEHTTRLSDPVKNCKIHKASLWFVEHLADPISVVDAANYVSMSERNFVRQFKTKTGQTPHDFLLNLRLEAVRQQLIETELPVDKIARRCGLFSGEHVAKLFRKHMGVSPTEYRSSVKSPDKVIPLFSNREAKVALVK</sequence>